<evidence type="ECO:0000259" key="2">
    <source>
        <dbReference type="Pfam" id="PF25268"/>
    </source>
</evidence>
<sequence length="124" mass="13714">MSPSHISKVLSAVSLVFIVFLLDANLSHAEWSVGDVENGTLVAESEMVPYIEPGKMVMMMMMNESRRKLGSFHICSLCTCCGGGTNRYCLPTPCCYAINCNIPNKPFGFCSFTPRTCNCFRCHI</sequence>
<dbReference type="InterPro" id="IPR057188">
    <property type="entry name" value="DUF7866"/>
</dbReference>
<dbReference type="Pfam" id="PF25268">
    <property type="entry name" value="DUF7866"/>
    <property type="match status" value="1"/>
</dbReference>
<comment type="caution">
    <text evidence="3">The sequence shown here is derived from an EMBL/GenBank/DDBJ whole genome shotgun (WGS) entry which is preliminary data.</text>
</comment>
<dbReference type="Proteomes" id="UP001454036">
    <property type="component" value="Unassembled WGS sequence"/>
</dbReference>
<name>A0AAV3NZV3_LITER</name>
<dbReference type="AlphaFoldDB" id="A0AAV3NZV3"/>
<dbReference type="PANTHER" id="PTHR33786:SF2">
    <property type="entry name" value="UBIQUITIN CARBOXYL-TERMINAL HYDROLASE"/>
    <property type="match status" value="1"/>
</dbReference>
<keyword evidence="1" id="KW-0732">Signal</keyword>
<evidence type="ECO:0000313" key="4">
    <source>
        <dbReference type="Proteomes" id="UP001454036"/>
    </source>
</evidence>
<reference evidence="3 4" key="1">
    <citation type="submission" date="2024-01" db="EMBL/GenBank/DDBJ databases">
        <title>The complete chloroplast genome sequence of Lithospermum erythrorhizon: insights into the phylogenetic relationship among Boraginaceae species and the maternal lineages of purple gromwells.</title>
        <authorList>
            <person name="Okada T."/>
            <person name="Watanabe K."/>
        </authorList>
    </citation>
    <scope>NUCLEOTIDE SEQUENCE [LARGE SCALE GENOMIC DNA]</scope>
</reference>
<keyword evidence="4" id="KW-1185">Reference proteome</keyword>
<organism evidence="3 4">
    <name type="scientific">Lithospermum erythrorhizon</name>
    <name type="common">Purple gromwell</name>
    <name type="synonym">Lithospermum officinale var. erythrorhizon</name>
    <dbReference type="NCBI Taxonomy" id="34254"/>
    <lineage>
        <taxon>Eukaryota</taxon>
        <taxon>Viridiplantae</taxon>
        <taxon>Streptophyta</taxon>
        <taxon>Embryophyta</taxon>
        <taxon>Tracheophyta</taxon>
        <taxon>Spermatophyta</taxon>
        <taxon>Magnoliopsida</taxon>
        <taxon>eudicotyledons</taxon>
        <taxon>Gunneridae</taxon>
        <taxon>Pentapetalae</taxon>
        <taxon>asterids</taxon>
        <taxon>lamiids</taxon>
        <taxon>Boraginales</taxon>
        <taxon>Boraginaceae</taxon>
        <taxon>Boraginoideae</taxon>
        <taxon>Lithospermeae</taxon>
        <taxon>Lithospermum</taxon>
    </lineage>
</organism>
<dbReference type="EMBL" id="BAABME010031198">
    <property type="protein sequence ID" value="GAA0144754.1"/>
    <property type="molecule type" value="Genomic_DNA"/>
</dbReference>
<proteinExistence type="predicted"/>
<accession>A0AAV3NZV3</accession>
<protein>
    <recommendedName>
        <fullName evidence="2">DUF7866 domain-containing protein</fullName>
    </recommendedName>
</protein>
<feature type="signal peptide" evidence="1">
    <location>
        <begin position="1"/>
        <end position="29"/>
    </location>
</feature>
<feature type="chain" id="PRO_5043394038" description="DUF7866 domain-containing protein" evidence="1">
    <location>
        <begin position="30"/>
        <end position="124"/>
    </location>
</feature>
<evidence type="ECO:0000256" key="1">
    <source>
        <dbReference type="SAM" id="SignalP"/>
    </source>
</evidence>
<feature type="domain" description="DUF7866" evidence="2">
    <location>
        <begin position="71"/>
        <end position="123"/>
    </location>
</feature>
<gene>
    <name evidence="3" type="ORF">LIER_42825</name>
</gene>
<evidence type="ECO:0000313" key="3">
    <source>
        <dbReference type="EMBL" id="GAA0144754.1"/>
    </source>
</evidence>
<dbReference type="PANTHER" id="PTHR33786">
    <property type="entry name" value="UBIQUITIN CARBOXYL-TERMINAL HYDROLASE"/>
    <property type="match status" value="1"/>
</dbReference>